<gene>
    <name evidence="2" type="ORF">PCOR1329_LOCUS44056</name>
</gene>
<reference evidence="2" key="1">
    <citation type="submission" date="2023-10" db="EMBL/GenBank/DDBJ databases">
        <authorList>
            <person name="Chen Y."/>
            <person name="Shah S."/>
            <person name="Dougan E. K."/>
            <person name="Thang M."/>
            <person name="Chan C."/>
        </authorList>
    </citation>
    <scope>NUCLEOTIDE SEQUENCE [LARGE SCALE GENOMIC DNA]</scope>
</reference>
<dbReference type="EMBL" id="CAUYUJ010015293">
    <property type="protein sequence ID" value="CAK0852092.1"/>
    <property type="molecule type" value="Genomic_DNA"/>
</dbReference>
<evidence type="ECO:0000313" key="3">
    <source>
        <dbReference type="Proteomes" id="UP001189429"/>
    </source>
</evidence>
<evidence type="ECO:0000313" key="2">
    <source>
        <dbReference type="EMBL" id="CAK0852092.1"/>
    </source>
</evidence>
<feature type="compositionally biased region" description="Low complexity" evidence="1">
    <location>
        <begin position="52"/>
        <end position="75"/>
    </location>
</feature>
<keyword evidence="3" id="KW-1185">Reference proteome</keyword>
<protein>
    <submittedName>
        <fullName evidence="2">Uncharacterized protein</fullName>
    </submittedName>
</protein>
<sequence>MRSTGATWHRSVRAGRGRGAEAPETRRRDAAETSQNLAAGPPDPLAASSCEGRPGPQLGGPLAAAAVVSAGAGPRQRTRRAGGGREARRAPSRRRRRARLPGADAGGAQRPGRPESSAHRGPTLLQKLDWSGRLSAEQIWSGWMSTFQFCGAVGPQSGTRLGADALCVWQRPAPWLITVTVKHGARLAKTSK</sequence>
<feature type="compositionally biased region" description="Basic residues" evidence="1">
    <location>
        <begin position="90"/>
        <end position="99"/>
    </location>
</feature>
<accession>A0ABN9U0B6</accession>
<organism evidence="2 3">
    <name type="scientific">Prorocentrum cordatum</name>
    <dbReference type="NCBI Taxonomy" id="2364126"/>
    <lineage>
        <taxon>Eukaryota</taxon>
        <taxon>Sar</taxon>
        <taxon>Alveolata</taxon>
        <taxon>Dinophyceae</taxon>
        <taxon>Prorocentrales</taxon>
        <taxon>Prorocentraceae</taxon>
        <taxon>Prorocentrum</taxon>
    </lineage>
</organism>
<evidence type="ECO:0000256" key="1">
    <source>
        <dbReference type="SAM" id="MobiDB-lite"/>
    </source>
</evidence>
<name>A0ABN9U0B6_9DINO</name>
<proteinExistence type="predicted"/>
<dbReference type="Proteomes" id="UP001189429">
    <property type="component" value="Unassembled WGS sequence"/>
</dbReference>
<feature type="region of interest" description="Disordered" evidence="1">
    <location>
        <begin position="1"/>
        <end position="123"/>
    </location>
</feature>
<comment type="caution">
    <text evidence="2">The sequence shown here is derived from an EMBL/GenBank/DDBJ whole genome shotgun (WGS) entry which is preliminary data.</text>
</comment>
<feature type="compositionally biased region" description="Basic and acidic residues" evidence="1">
    <location>
        <begin position="18"/>
        <end position="31"/>
    </location>
</feature>